<accession>A0A433D4B4</accession>
<dbReference type="Proteomes" id="UP000268093">
    <property type="component" value="Unassembled WGS sequence"/>
</dbReference>
<comment type="caution">
    <text evidence="2">The sequence shown here is derived from an EMBL/GenBank/DDBJ whole genome shotgun (WGS) entry which is preliminary data.</text>
</comment>
<evidence type="ECO:0000313" key="3">
    <source>
        <dbReference type="Proteomes" id="UP000268093"/>
    </source>
</evidence>
<gene>
    <name evidence="2" type="ORF">BC936DRAFT_147861</name>
</gene>
<evidence type="ECO:0000313" key="2">
    <source>
        <dbReference type="EMBL" id="RUP45682.1"/>
    </source>
</evidence>
<keyword evidence="3" id="KW-1185">Reference proteome</keyword>
<dbReference type="AlphaFoldDB" id="A0A433D4B4"/>
<feature type="compositionally biased region" description="Polar residues" evidence="1">
    <location>
        <begin position="552"/>
        <end position="561"/>
    </location>
</feature>
<feature type="region of interest" description="Disordered" evidence="1">
    <location>
        <begin position="1"/>
        <end position="121"/>
    </location>
</feature>
<feature type="compositionally biased region" description="Polar residues" evidence="1">
    <location>
        <begin position="531"/>
        <end position="541"/>
    </location>
</feature>
<dbReference type="EMBL" id="RBNI01006904">
    <property type="protein sequence ID" value="RUP45682.1"/>
    <property type="molecule type" value="Genomic_DNA"/>
</dbReference>
<name>A0A433D4B4_9FUNG</name>
<feature type="compositionally biased region" description="Basic and acidic residues" evidence="1">
    <location>
        <begin position="83"/>
        <end position="105"/>
    </location>
</feature>
<proteinExistence type="predicted"/>
<feature type="compositionally biased region" description="Basic and acidic residues" evidence="1">
    <location>
        <begin position="23"/>
        <end position="43"/>
    </location>
</feature>
<feature type="compositionally biased region" description="Low complexity" evidence="1">
    <location>
        <begin position="562"/>
        <end position="577"/>
    </location>
</feature>
<protein>
    <submittedName>
        <fullName evidence="2">Uncharacterized protein</fullName>
    </submittedName>
</protein>
<feature type="compositionally biased region" description="Polar residues" evidence="1">
    <location>
        <begin position="498"/>
        <end position="524"/>
    </location>
</feature>
<evidence type="ECO:0000256" key="1">
    <source>
        <dbReference type="SAM" id="MobiDB-lite"/>
    </source>
</evidence>
<feature type="region of interest" description="Disordered" evidence="1">
    <location>
        <begin position="498"/>
        <end position="579"/>
    </location>
</feature>
<sequence>MDADGPTTISMENMPDDGGSVSDQRRQEMFDRWLDTELDKPENWKWQGAQRLTLEPPPIGPENINRKQQKMKEGDEASMALAEARKREKGKEKEKETNNDVDTRPSEVGGNKKRKNKFAPLKWYDEKDTTETQSEDKGWYFQDGERRVENEVAVIERVTIKYSSGKARYETAWEMEEQKMQESLQHQLNSSQSVQIRSASNEEPCEFEWKGMEPYESHPCNRQVAQVWYDDGKENPVAHPLSDEFQTNSNDHALSSWDNEFDGPPPDVVFSTSTRGLSATKLNWVAGSNWDSQFIARQIGWACIDSPPGRPLSGRGHGMTAEKEWPLQENTTGGLEEWTTEMEAGSPLATKLAHDNLNEIKSATKMKILADDLCRPSGAHRQAVTWESGSIVTDFLKDLPNDDNNGEFGSSQQDAGTVNDEPFTPIMETAMPGAFERNVNQPRYITVVVPSSTQPILSNPVSHAFQMRAPAPLPFSLYDQNTERFSLSVPSELNVTASNPTKLYCDNNESSPGRSGLASGTLSHTLDDMTETATKGQTATISRERVGGMRTFSRSTSTQPCSKPSAAHSSSRSSTSSDLLQPVEVTDFLNRLRKHSIATSLDSTDAPPVSRESALSVGATEFVPKSPGYPSISREQTWSSDTEFVPRGFEWQQSPQDHGVDVFPNIDSHIFGSQQTTHYTHHQPVDQMVYNPGYAYWPGYDYPPPSVPEWSQQPRQQIHHNPYNSYEPTHYTASTPLFQIPQQTKKAVKIEASK</sequence>
<reference evidence="2 3" key="1">
    <citation type="journal article" date="2018" name="New Phytol.">
        <title>Phylogenomics of Endogonaceae and evolution of mycorrhizas within Mucoromycota.</title>
        <authorList>
            <person name="Chang Y."/>
            <person name="Desiro A."/>
            <person name="Na H."/>
            <person name="Sandor L."/>
            <person name="Lipzen A."/>
            <person name="Clum A."/>
            <person name="Barry K."/>
            <person name="Grigoriev I.V."/>
            <person name="Martin F.M."/>
            <person name="Stajich J.E."/>
            <person name="Smith M.E."/>
            <person name="Bonito G."/>
            <person name="Spatafora J.W."/>
        </authorList>
    </citation>
    <scope>NUCLEOTIDE SEQUENCE [LARGE SCALE GENOMIC DNA]</scope>
    <source>
        <strain evidence="2 3">GMNB39</strain>
    </source>
</reference>
<organism evidence="2 3">
    <name type="scientific">Jimgerdemannia flammicorona</name>
    <dbReference type="NCBI Taxonomy" id="994334"/>
    <lineage>
        <taxon>Eukaryota</taxon>
        <taxon>Fungi</taxon>
        <taxon>Fungi incertae sedis</taxon>
        <taxon>Mucoromycota</taxon>
        <taxon>Mucoromycotina</taxon>
        <taxon>Endogonomycetes</taxon>
        <taxon>Endogonales</taxon>
        <taxon>Endogonaceae</taxon>
        <taxon>Jimgerdemannia</taxon>
    </lineage>
</organism>